<keyword evidence="3" id="KW-1185">Reference proteome</keyword>
<evidence type="ECO:0008006" key="4">
    <source>
        <dbReference type="Google" id="ProtNLM"/>
    </source>
</evidence>
<dbReference type="RefSeq" id="WP_111507371.1">
    <property type="nucleotide sequence ID" value="NZ_QKYN01000186.1"/>
</dbReference>
<accession>A0A2X0JVJ3</accession>
<evidence type="ECO:0000313" key="3">
    <source>
        <dbReference type="Proteomes" id="UP000248889"/>
    </source>
</evidence>
<evidence type="ECO:0000313" key="2">
    <source>
        <dbReference type="EMBL" id="RAG80925.1"/>
    </source>
</evidence>
<keyword evidence="1" id="KW-1133">Transmembrane helix</keyword>
<evidence type="ECO:0000256" key="1">
    <source>
        <dbReference type="SAM" id="Phobius"/>
    </source>
</evidence>
<reference evidence="2 3" key="1">
    <citation type="submission" date="2018-06" db="EMBL/GenBank/DDBJ databases">
        <title>Streptacidiphilus pinicola sp. nov., isolated from pine grove soil.</title>
        <authorList>
            <person name="Roh S.G."/>
            <person name="Park S."/>
            <person name="Kim M.-K."/>
            <person name="Yun B.-R."/>
            <person name="Park J."/>
            <person name="Kim M.J."/>
            <person name="Kim Y.S."/>
            <person name="Kim S.B."/>
        </authorList>
    </citation>
    <scope>NUCLEOTIDE SEQUENCE [LARGE SCALE GENOMIC DNA]</scope>
    <source>
        <strain evidence="2 3">MMS16-CNU450</strain>
    </source>
</reference>
<gene>
    <name evidence="2" type="ORF">DN069_35450</name>
</gene>
<feature type="transmembrane region" description="Helical" evidence="1">
    <location>
        <begin position="106"/>
        <end position="125"/>
    </location>
</feature>
<comment type="caution">
    <text evidence="2">The sequence shown here is derived from an EMBL/GenBank/DDBJ whole genome shotgun (WGS) entry which is preliminary data.</text>
</comment>
<dbReference type="OrthoDB" id="3855450at2"/>
<name>A0A2X0JVJ3_9ACTN</name>
<protein>
    <recommendedName>
        <fullName evidence="4">DUF4383 domain-containing protein</fullName>
    </recommendedName>
</protein>
<dbReference type="EMBL" id="QKYN01000186">
    <property type="protein sequence ID" value="RAG80925.1"/>
    <property type="molecule type" value="Genomic_DNA"/>
</dbReference>
<proteinExistence type="predicted"/>
<dbReference type="AlphaFoldDB" id="A0A2X0JVJ3"/>
<organism evidence="2 3">
    <name type="scientific">Streptacidiphilus pinicola</name>
    <dbReference type="NCBI Taxonomy" id="2219663"/>
    <lineage>
        <taxon>Bacteria</taxon>
        <taxon>Bacillati</taxon>
        <taxon>Actinomycetota</taxon>
        <taxon>Actinomycetes</taxon>
        <taxon>Kitasatosporales</taxon>
        <taxon>Streptomycetaceae</taxon>
        <taxon>Streptacidiphilus</taxon>
    </lineage>
</organism>
<sequence>MDTGILQGTTSEAVGDRVVARVAGGVGLSLVVMAVLHLTHVIAGGSPPYDPDSAGTAEGVIGLVLLIAADRLRREPRTAQGFALGAVGFAVAGFGLGLVFTTTGGTAVDVAYHCVGLPLLLFALWRQWRVVRAARGSSSGTGPVRTP</sequence>
<keyword evidence="1" id="KW-0812">Transmembrane</keyword>
<dbReference type="Proteomes" id="UP000248889">
    <property type="component" value="Unassembled WGS sequence"/>
</dbReference>
<feature type="transmembrane region" description="Helical" evidence="1">
    <location>
        <begin position="53"/>
        <end position="69"/>
    </location>
</feature>
<keyword evidence="1" id="KW-0472">Membrane</keyword>
<feature type="transmembrane region" description="Helical" evidence="1">
    <location>
        <begin position="81"/>
        <end position="100"/>
    </location>
</feature>
<feature type="transmembrane region" description="Helical" evidence="1">
    <location>
        <begin position="18"/>
        <end position="41"/>
    </location>
</feature>